<dbReference type="InterPro" id="IPR051268">
    <property type="entry name" value="Type-I_R_enzyme_R_subunit"/>
</dbReference>
<dbReference type="PANTHER" id="PTHR30195:SF15">
    <property type="entry name" value="TYPE I RESTRICTION ENZYME HINDI ENDONUCLEASE SUBUNIT"/>
    <property type="match status" value="1"/>
</dbReference>
<keyword evidence="4 10" id="KW-0547">Nucleotide-binding</keyword>
<dbReference type="InterPro" id="IPR004473">
    <property type="entry name" value="Restrct_endonuc_typeI_HsdR"/>
</dbReference>
<keyword evidence="3" id="KW-0540">Nuclease</keyword>
<dbReference type="PANTHER" id="PTHR30195">
    <property type="entry name" value="TYPE I SITE-SPECIFIC DEOXYRIBONUCLEASE PROTEIN SUBUNIT M AND R"/>
    <property type="match status" value="1"/>
</dbReference>
<dbReference type="Gene3D" id="3.40.50.300">
    <property type="entry name" value="P-loop containing nucleotide triphosphate hydrolases"/>
    <property type="match status" value="2"/>
</dbReference>
<dbReference type="Pfam" id="PF18766">
    <property type="entry name" value="SWI2_SNF2"/>
    <property type="match status" value="1"/>
</dbReference>
<comment type="function">
    <text evidence="10">Subunit R is required for both nuclease and ATPase activities, but not for modification.</text>
</comment>
<dbReference type="InterPro" id="IPR027417">
    <property type="entry name" value="P-loop_NTPase"/>
</dbReference>
<comment type="subunit">
    <text evidence="10">The type I restriction/modification system is composed of three polypeptides R, M and S.</text>
</comment>
<dbReference type="InterPro" id="IPR007409">
    <property type="entry name" value="Restrct_endonuc_type1_HsdR_N"/>
</dbReference>
<keyword evidence="9 10" id="KW-0238">DNA-binding</keyword>
<comment type="similarity">
    <text evidence="2 10">Belongs to the HsdR family.</text>
</comment>
<dbReference type="PROSITE" id="PS51192">
    <property type="entry name" value="HELICASE_ATP_BIND_1"/>
    <property type="match status" value="1"/>
</dbReference>
<name>A0A161QF59_BDEBC</name>
<evidence type="ECO:0000259" key="11">
    <source>
        <dbReference type="PROSITE" id="PS51192"/>
    </source>
</evidence>
<dbReference type="InterPro" id="IPR014001">
    <property type="entry name" value="Helicase_ATP-bd"/>
</dbReference>
<evidence type="ECO:0000313" key="13">
    <source>
        <dbReference type="Proteomes" id="UP000075799"/>
    </source>
</evidence>
<evidence type="ECO:0000256" key="4">
    <source>
        <dbReference type="ARBA" id="ARBA00022741"/>
    </source>
</evidence>
<dbReference type="EC" id="3.1.21.3" evidence="10"/>
<dbReference type="Proteomes" id="UP000075799">
    <property type="component" value="Unassembled WGS sequence"/>
</dbReference>
<dbReference type="NCBIfam" id="TIGR00348">
    <property type="entry name" value="hsdR"/>
    <property type="match status" value="1"/>
</dbReference>
<dbReference type="CDD" id="cd18800">
    <property type="entry name" value="SF2_C_EcoR124I-like"/>
    <property type="match status" value="1"/>
</dbReference>
<evidence type="ECO:0000256" key="9">
    <source>
        <dbReference type="ARBA" id="ARBA00023125"/>
    </source>
</evidence>
<evidence type="ECO:0000256" key="3">
    <source>
        <dbReference type="ARBA" id="ARBA00022722"/>
    </source>
</evidence>
<keyword evidence="5 10" id="KW-0680">Restriction system</keyword>
<evidence type="ECO:0000256" key="10">
    <source>
        <dbReference type="RuleBase" id="RU364115"/>
    </source>
</evidence>
<evidence type="ECO:0000256" key="7">
    <source>
        <dbReference type="ARBA" id="ARBA00022801"/>
    </source>
</evidence>
<organism evidence="12 13">
    <name type="scientific">Bdellovibrio bacteriovorus</name>
    <dbReference type="NCBI Taxonomy" id="959"/>
    <lineage>
        <taxon>Bacteria</taxon>
        <taxon>Pseudomonadati</taxon>
        <taxon>Bdellovibrionota</taxon>
        <taxon>Bdellovibrionia</taxon>
        <taxon>Bdellovibrionales</taxon>
        <taxon>Pseudobdellovibrionaceae</taxon>
        <taxon>Bdellovibrio</taxon>
    </lineage>
</organism>
<comment type="caution">
    <text evidence="12">The sequence shown here is derived from an EMBL/GenBank/DDBJ whole genome shotgun (WGS) entry which is preliminary data.</text>
</comment>
<dbReference type="Pfam" id="PF04313">
    <property type="entry name" value="HSDR_N"/>
    <property type="match status" value="1"/>
</dbReference>
<dbReference type="Gene3D" id="3.90.1570.50">
    <property type="match status" value="1"/>
</dbReference>
<keyword evidence="7 10" id="KW-0378">Hydrolase</keyword>
<dbReference type="InterPro" id="IPR055180">
    <property type="entry name" value="HsdR_RecA-like_helicase_dom_2"/>
</dbReference>
<evidence type="ECO:0000256" key="8">
    <source>
        <dbReference type="ARBA" id="ARBA00022840"/>
    </source>
</evidence>
<reference evidence="12 13" key="1">
    <citation type="submission" date="2016-03" db="EMBL/GenBank/DDBJ databases">
        <authorList>
            <person name="Ploux O."/>
        </authorList>
    </citation>
    <scope>NUCLEOTIDE SEQUENCE [LARGE SCALE GENOMIC DNA]</scope>
    <source>
        <strain evidence="12 13">EC13</strain>
    </source>
</reference>
<proteinExistence type="inferred from homology"/>
<dbReference type="GO" id="GO:0005524">
    <property type="term" value="F:ATP binding"/>
    <property type="evidence" value="ECO:0007669"/>
    <property type="project" value="UniProtKB-KW"/>
</dbReference>
<dbReference type="GO" id="GO:0009307">
    <property type="term" value="P:DNA restriction-modification system"/>
    <property type="evidence" value="ECO:0007669"/>
    <property type="project" value="UniProtKB-KW"/>
</dbReference>
<accession>A0A161QF59</accession>
<dbReference type="RefSeq" id="WP_063209508.1">
    <property type="nucleotide sequence ID" value="NZ_LUKD01000008.1"/>
</dbReference>
<dbReference type="Pfam" id="PF11867">
    <property type="entry name" value="T1RH-like_C"/>
    <property type="match status" value="1"/>
</dbReference>
<dbReference type="InterPro" id="IPR021810">
    <property type="entry name" value="T1RH-like_C"/>
</dbReference>
<dbReference type="AlphaFoldDB" id="A0A161QF59"/>
<dbReference type="SMART" id="SM00487">
    <property type="entry name" value="DEXDc"/>
    <property type="match status" value="1"/>
</dbReference>
<dbReference type="OrthoDB" id="9758243at2"/>
<dbReference type="CDD" id="cd22332">
    <property type="entry name" value="HsdR_N"/>
    <property type="match status" value="1"/>
</dbReference>
<feature type="domain" description="Helicase ATP-binding" evidence="11">
    <location>
        <begin position="339"/>
        <end position="501"/>
    </location>
</feature>
<keyword evidence="8 10" id="KW-0067">ATP-binding</keyword>
<evidence type="ECO:0000256" key="5">
    <source>
        <dbReference type="ARBA" id="ARBA00022747"/>
    </source>
</evidence>
<protein>
    <recommendedName>
        <fullName evidence="10">Type I restriction enzyme endonuclease subunit</fullName>
        <shortName evidence="10">R protein</shortName>
        <ecNumber evidence="10">3.1.21.3</ecNumber>
    </recommendedName>
</protein>
<dbReference type="SUPFAM" id="SSF52540">
    <property type="entry name" value="P-loop containing nucleoside triphosphate hydrolases"/>
    <property type="match status" value="2"/>
</dbReference>
<dbReference type="InterPro" id="IPR040980">
    <property type="entry name" value="SWI2_SNF2"/>
</dbReference>
<comment type="catalytic activity">
    <reaction evidence="1 10">
        <text>Endonucleolytic cleavage of DNA to give random double-stranded fragments with terminal 5'-phosphates, ATP is simultaneously hydrolyzed.</text>
        <dbReference type="EC" id="3.1.21.3"/>
    </reaction>
</comment>
<evidence type="ECO:0000256" key="1">
    <source>
        <dbReference type="ARBA" id="ARBA00000851"/>
    </source>
</evidence>
<dbReference type="EMBL" id="LUKD01000008">
    <property type="protein sequence ID" value="KYG62977.1"/>
    <property type="molecule type" value="Genomic_DNA"/>
</dbReference>
<evidence type="ECO:0000256" key="2">
    <source>
        <dbReference type="ARBA" id="ARBA00008598"/>
    </source>
</evidence>
<dbReference type="Pfam" id="PF22679">
    <property type="entry name" value="T1R_D3-like"/>
    <property type="match status" value="1"/>
</dbReference>
<evidence type="ECO:0000256" key="6">
    <source>
        <dbReference type="ARBA" id="ARBA00022759"/>
    </source>
</evidence>
<sequence length="1080" mass="124801">MTTRRAIFREDESSQLPALQLLQNMGWIYLTPEEALAERKGNPRSVILEGILEERLRSRELNTILVSGEEYEFGDANIANAIHEIKRVPFEGLQTTAEKIFDLITLGKSCTVTINNDRKSYDLKYIDWSNVANNVYHVTEEFIVESHTGNGTKKIPDLVLFINGIPIVIIECKRSDYKDPVEEAVSQHIRNQETSNIPNLYVYSQLLLAVSPFNVREKNRFCLYATTGTPRVYWYPWIEDESKLLAKELEILVHKPLSTKEKDRLFGDRFRNIRAYFDDLEKHPRQVTDQDKMIFSLCRKQRVLELVKKFILFDGGVKKIARYQQYFLVNQSAERICSVKPGEKRPNGVGWHTQGSGKSLSMVMLAKTLAMDDRIKEPKIVLITDRIDLDDQIFRTFQNCGVEVRQASSGQDLIDSLKDSKAGIIATTIFKFDSVINAKTDPFESTDIILLVDEAHRSQYGESNSKVHKVFPNACFIGYTGTPLTEKERHTMEKFGPIIGRPYTNRDALRDNAVVPLLYEGRMVPQSVNQDLIDRWFERLTSGLSEAEKADLKKKYNRRDQLAKTDQRIFMIAADVSEHFYRNWKNTDGGLGFKGLLAVDSIASAMKYRDYFREIGEVEVEVVISKTNDRRGHSEVGEEQTALQKYEEYIKKNWGDHKKFERDIKKRFDSDQGPDILIVVWKLLTGFDVQRSTVLYVDKNLSEHTLLQATARVNRTFPKKDFGYIVDYHGNLDNFIDAIKQYDDLAAKLTATEGPTEEAELKSAIHDIQERIKLLPQHYADLIDLFGGVKNKRDVKEYENALWEPEKREEFYEKLGTFGRTLHLALSSFDYYSKAPISEVDKYKEELRFFNSLKFDLKMIFQERIDYRDYEPKIEKILNDHVMAKGVETIVEPVAIYDLEFGKQFEGKDATTQALTILNSTNRYISENLERDKAFYERFSALIEETLEDYRKGRLLEKQLLEKATDIKEKVLTRTGDDTPEVLRGNESAMAFFGILKSNMGADKVEVDVLAKWASEIDSIVSKNVVVDWVRNTHIQNKIKNLVEDYILDVKSKHKLSIDFEKIDKILEEVVRSAKLNRKK</sequence>
<evidence type="ECO:0000313" key="12">
    <source>
        <dbReference type="EMBL" id="KYG62977.1"/>
    </source>
</evidence>
<dbReference type="GO" id="GO:0003677">
    <property type="term" value="F:DNA binding"/>
    <property type="evidence" value="ECO:0007669"/>
    <property type="project" value="UniProtKB-KW"/>
</dbReference>
<dbReference type="GO" id="GO:0009035">
    <property type="term" value="F:type I site-specific deoxyribonuclease activity"/>
    <property type="evidence" value="ECO:0007669"/>
    <property type="project" value="UniProtKB-EC"/>
</dbReference>
<keyword evidence="6" id="KW-0255">Endonuclease</keyword>
<gene>
    <name evidence="12" type="ORF">AZI87_17095</name>
</gene>